<evidence type="ECO:0000256" key="7">
    <source>
        <dbReference type="ARBA" id="ARBA00022842"/>
    </source>
</evidence>
<dbReference type="CDD" id="cd04472">
    <property type="entry name" value="S1_PNPase"/>
    <property type="match status" value="1"/>
</dbReference>
<dbReference type="PROSITE" id="PS50084">
    <property type="entry name" value="KH_TYPE_1"/>
    <property type="match status" value="1"/>
</dbReference>
<keyword evidence="7 9" id="KW-0460">Magnesium</keyword>
<dbReference type="Proteomes" id="UP000197003">
    <property type="component" value="Chromosome"/>
</dbReference>
<proteinExistence type="inferred from homology"/>
<dbReference type="InterPro" id="IPR012162">
    <property type="entry name" value="PNPase"/>
</dbReference>
<dbReference type="InterPro" id="IPR027408">
    <property type="entry name" value="PNPase/RNase_PH_dom_sf"/>
</dbReference>
<dbReference type="Pfam" id="PF00013">
    <property type="entry name" value="KH_1"/>
    <property type="match status" value="1"/>
</dbReference>
<dbReference type="SMART" id="SM00322">
    <property type="entry name" value="KH"/>
    <property type="match status" value="1"/>
</dbReference>
<sequence>MKTTVTTSVGGKQITIETGRLAKQADGAALVSSGNNMVLVTATSSKKASELDFFPLTVEYIEKFYATGKIPGGYFKREAKPTNDAVLIARLIDRPIRPVFPEGYRHETQIVATVLSADGAFPLEILASLGASAALHCSDIPFNGPTAAVQVARVDGQFIANPTPQQMEKSDMDMIVAGTRNGLLMVEGETKFISEADALAALKFGHQSIIPLLNAQDELREKAGSVAKRAFTAPSIDADFKGKAEGLLRSKIAAALSIKEKQDRYAAANEAAAEAEKALLADITDKEVLKQRKKELNTIVEDLKYQEARSMILDRAVRIDGRDVKTVRPITNEVGILPRAHGSGLFTRGETQVLGTVTLGTADDEQMVDSLLGLQKRKFMLHYNFPPYSVGEVGRMSGTSRREIGHGNLAERAIKAVLPDFEKFPYTIRIVSEVLESNGSSSMGTVCSGIMALLDAGVPLKANVAGVAMGLIKEGDRVAVLTDILGDEDHLGDMDFKVAGSPAGITALQMDIKIDSVSFEVMEQALAQAKEGRAHILNEMEKVMKVPRGQISEFAPRIETIKIKPDKIREVIGSGGKVIRGITEATGVKIEIQDDGTINIASADPEATKKAIAMINDIIAEAEVGKTYKGRIVKIAEFGAFVEILPNTQGLLHISEIANERVRAVTDVLKEGEIIDVKVLEVDRAGRIKLSRKALLQ</sequence>
<dbReference type="GO" id="GO:0006402">
    <property type="term" value="P:mRNA catabolic process"/>
    <property type="evidence" value="ECO:0007669"/>
    <property type="project" value="UniProtKB-UniRule"/>
</dbReference>
<dbReference type="SUPFAM" id="SSF46915">
    <property type="entry name" value="Polynucleotide phosphorylase/guanosine pentaphosphate synthase (PNPase/GPSI), domain 3"/>
    <property type="match status" value="1"/>
</dbReference>
<dbReference type="PROSITE" id="PS50126">
    <property type="entry name" value="S1"/>
    <property type="match status" value="1"/>
</dbReference>
<name>A0A1Z3N9C5_BDEBC</name>
<dbReference type="InterPro" id="IPR015847">
    <property type="entry name" value="ExoRNase_PH_dom2"/>
</dbReference>
<dbReference type="GO" id="GO:0003723">
    <property type="term" value="F:RNA binding"/>
    <property type="evidence" value="ECO:0007669"/>
    <property type="project" value="UniProtKB-UniRule"/>
</dbReference>
<evidence type="ECO:0000313" key="13">
    <source>
        <dbReference type="Proteomes" id="UP000197003"/>
    </source>
</evidence>
<dbReference type="InterPro" id="IPR036345">
    <property type="entry name" value="ExoRNase_PH_dom2_sf"/>
</dbReference>
<dbReference type="GO" id="GO:0000287">
    <property type="term" value="F:magnesium ion binding"/>
    <property type="evidence" value="ECO:0007669"/>
    <property type="project" value="UniProtKB-UniRule"/>
</dbReference>
<dbReference type="PIRSF" id="PIRSF005499">
    <property type="entry name" value="PNPase"/>
    <property type="match status" value="1"/>
</dbReference>
<dbReference type="PANTHER" id="PTHR11252">
    <property type="entry name" value="POLYRIBONUCLEOTIDE NUCLEOTIDYLTRANSFERASE"/>
    <property type="match status" value="1"/>
</dbReference>
<dbReference type="InterPro" id="IPR036456">
    <property type="entry name" value="PNPase_PH_RNA-bd_sf"/>
</dbReference>
<dbReference type="GO" id="GO:0005829">
    <property type="term" value="C:cytosol"/>
    <property type="evidence" value="ECO:0007669"/>
    <property type="project" value="UniProtKB-ARBA"/>
</dbReference>
<evidence type="ECO:0000256" key="10">
    <source>
        <dbReference type="SAM" id="Coils"/>
    </source>
</evidence>
<comment type="subcellular location">
    <subcellularLocation>
        <location evidence="1 9">Cytoplasm</location>
    </subcellularLocation>
</comment>
<dbReference type="CDD" id="cd11364">
    <property type="entry name" value="RNase_PH_PNPase_2"/>
    <property type="match status" value="1"/>
</dbReference>
<dbReference type="InterPro" id="IPR020568">
    <property type="entry name" value="Ribosomal_Su5_D2-typ_SF"/>
</dbReference>
<dbReference type="Pfam" id="PF01138">
    <property type="entry name" value="RNase_PH"/>
    <property type="match status" value="2"/>
</dbReference>
<dbReference type="EC" id="2.7.7.8" evidence="9"/>
<dbReference type="SUPFAM" id="SSF50249">
    <property type="entry name" value="Nucleic acid-binding proteins"/>
    <property type="match status" value="1"/>
</dbReference>
<dbReference type="PANTHER" id="PTHR11252:SF0">
    <property type="entry name" value="POLYRIBONUCLEOTIDE NUCLEOTIDYLTRANSFERASE 1, MITOCHONDRIAL"/>
    <property type="match status" value="1"/>
</dbReference>
<accession>A0A1Z3N9C5</accession>
<dbReference type="SUPFAM" id="SSF54211">
    <property type="entry name" value="Ribosomal protein S5 domain 2-like"/>
    <property type="match status" value="2"/>
</dbReference>
<dbReference type="NCBIfam" id="NF008805">
    <property type="entry name" value="PRK11824.1"/>
    <property type="match status" value="1"/>
</dbReference>
<organism evidence="12 13">
    <name type="scientific">Bdellovibrio bacteriovorus</name>
    <dbReference type="NCBI Taxonomy" id="959"/>
    <lineage>
        <taxon>Bacteria</taxon>
        <taxon>Pseudomonadati</taxon>
        <taxon>Bdellovibrionota</taxon>
        <taxon>Bdellovibrionia</taxon>
        <taxon>Bdellovibrionales</taxon>
        <taxon>Pseudobdellovibrionaceae</taxon>
        <taxon>Bdellovibrio</taxon>
    </lineage>
</organism>
<dbReference type="Pfam" id="PF03725">
    <property type="entry name" value="RNase_PH_C"/>
    <property type="match status" value="1"/>
</dbReference>
<dbReference type="Gene3D" id="2.40.50.140">
    <property type="entry name" value="Nucleic acid-binding proteins"/>
    <property type="match status" value="1"/>
</dbReference>
<dbReference type="Pfam" id="PF03726">
    <property type="entry name" value="PNPase"/>
    <property type="match status" value="1"/>
</dbReference>
<evidence type="ECO:0000256" key="2">
    <source>
        <dbReference type="ARBA" id="ARBA00007404"/>
    </source>
</evidence>
<evidence type="ECO:0000256" key="5">
    <source>
        <dbReference type="ARBA" id="ARBA00022695"/>
    </source>
</evidence>
<dbReference type="InterPro" id="IPR001247">
    <property type="entry name" value="ExoRNase_PH_dom1"/>
</dbReference>
<dbReference type="InterPro" id="IPR012340">
    <property type="entry name" value="NA-bd_OB-fold"/>
</dbReference>
<dbReference type="InterPro" id="IPR004087">
    <property type="entry name" value="KH_dom"/>
</dbReference>
<comment type="catalytic activity">
    <reaction evidence="9">
        <text>RNA(n+1) + phosphate = RNA(n) + a ribonucleoside 5'-diphosphate</text>
        <dbReference type="Rhea" id="RHEA:22096"/>
        <dbReference type="Rhea" id="RHEA-COMP:14527"/>
        <dbReference type="Rhea" id="RHEA-COMP:17342"/>
        <dbReference type="ChEBI" id="CHEBI:43474"/>
        <dbReference type="ChEBI" id="CHEBI:57930"/>
        <dbReference type="ChEBI" id="CHEBI:140395"/>
        <dbReference type="EC" id="2.7.7.8"/>
    </reaction>
</comment>
<dbReference type="Gene3D" id="3.30.230.70">
    <property type="entry name" value="GHMP Kinase, N-terminal domain"/>
    <property type="match status" value="2"/>
</dbReference>
<keyword evidence="5 9" id="KW-0548">Nucleotidyltransferase</keyword>
<evidence type="ECO:0000256" key="1">
    <source>
        <dbReference type="ARBA" id="ARBA00004496"/>
    </source>
</evidence>
<reference evidence="12 13" key="1">
    <citation type="submission" date="2017-04" db="EMBL/GenBank/DDBJ databases">
        <title>Whole genome sequence of Bdellovibrio bacteriovorus strain SSB218315.</title>
        <authorList>
            <person name="Oyedara O."/>
            <person name="Rodriguez-Perez M.A."/>
        </authorList>
    </citation>
    <scope>NUCLEOTIDE SEQUENCE [LARGE SCALE GENOMIC DNA]</scope>
    <source>
        <strain evidence="12 13">SSB218315</strain>
    </source>
</reference>
<dbReference type="FunFam" id="2.40.50.140:FF:000023">
    <property type="entry name" value="Polyribonucleotide nucleotidyltransferase"/>
    <property type="match status" value="1"/>
</dbReference>
<dbReference type="InterPro" id="IPR003029">
    <property type="entry name" value="S1_domain"/>
</dbReference>
<feature type="coiled-coil region" evidence="10">
    <location>
        <begin position="258"/>
        <end position="306"/>
    </location>
</feature>
<dbReference type="AlphaFoldDB" id="A0A1Z3N9C5"/>
<dbReference type="Gene3D" id="3.30.1370.10">
    <property type="entry name" value="K Homology domain, type 1"/>
    <property type="match status" value="1"/>
</dbReference>
<evidence type="ECO:0000313" key="12">
    <source>
        <dbReference type="EMBL" id="ASD64072.1"/>
    </source>
</evidence>
<dbReference type="InterPro" id="IPR015848">
    <property type="entry name" value="PNPase_PH_RNA-bd_bac/org-type"/>
</dbReference>
<evidence type="ECO:0000256" key="4">
    <source>
        <dbReference type="ARBA" id="ARBA00022679"/>
    </source>
</evidence>
<dbReference type="GO" id="GO:0004654">
    <property type="term" value="F:polyribonucleotide nucleotidyltransferase activity"/>
    <property type="evidence" value="ECO:0007669"/>
    <property type="project" value="UniProtKB-UniRule"/>
</dbReference>
<dbReference type="FunFam" id="3.30.230.70:FF:000002">
    <property type="entry name" value="Polyribonucleotide nucleotidyltransferase"/>
    <property type="match status" value="1"/>
</dbReference>
<dbReference type="InterPro" id="IPR004088">
    <property type="entry name" value="KH_dom_type_1"/>
</dbReference>
<feature type="binding site" evidence="9">
    <location>
        <position position="489"/>
    </location>
    <ligand>
        <name>Mg(2+)</name>
        <dbReference type="ChEBI" id="CHEBI:18420"/>
    </ligand>
</feature>
<evidence type="ECO:0000256" key="6">
    <source>
        <dbReference type="ARBA" id="ARBA00022723"/>
    </source>
</evidence>
<dbReference type="FunFam" id="3.30.230.70:FF:000001">
    <property type="entry name" value="Polyribonucleotide nucleotidyltransferase"/>
    <property type="match status" value="1"/>
</dbReference>
<dbReference type="Pfam" id="PF00575">
    <property type="entry name" value="S1"/>
    <property type="match status" value="1"/>
</dbReference>
<feature type="domain" description="S1 motif" evidence="11">
    <location>
        <begin position="625"/>
        <end position="693"/>
    </location>
</feature>
<evidence type="ECO:0000256" key="3">
    <source>
        <dbReference type="ARBA" id="ARBA00022490"/>
    </source>
</evidence>
<dbReference type="NCBIfam" id="TIGR03591">
    <property type="entry name" value="polynuc_phos"/>
    <property type="match status" value="1"/>
</dbReference>
<keyword evidence="8 9" id="KW-0694">RNA-binding</keyword>
<comment type="similarity">
    <text evidence="2 9">Belongs to the polyribonucleotide nucleotidyltransferase family.</text>
</comment>
<dbReference type="SMART" id="SM00316">
    <property type="entry name" value="S1"/>
    <property type="match status" value="1"/>
</dbReference>
<evidence type="ECO:0000259" key="11">
    <source>
        <dbReference type="PROSITE" id="PS50126"/>
    </source>
</evidence>
<keyword evidence="6 9" id="KW-0479">Metal-binding</keyword>
<comment type="function">
    <text evidence="9">Involved in mRNA degradation. Catalyzes the phosphorolysis of single-stranded polyribonucleotides processively in the 3'- to 5'-direction.</text>
</comment>
<dbReference type="HAMAP" id="MF_01595">
    <property type="entry name" value="PNPase"/>
    <property type="match status" value="1"/>
</dbReference>
<keyword evidence="3 9" id="KW-0963">Cytoplasm</keyword>
<dbReference type="SUPFAM" id="SSF54791">
    <property type="entry name" value="Eukaryotic type KH-domain (KH-domain type I)"/>
    <property type="match status" value="1"/>
</dbReference>
<comment type="cofactor">
    <cofactor evidence="9">
        <name>Mg(2+)</name>
        <dbReference type="ChEBI" id="CHEBI:18420"/>
    </cofactor>
</comment>
<evidence type="ECO:0000256" key="8">
    <source>
        <dbReference type="ARBA" id="ARBA00022884"/>
    </source>
</evidence>
<protein>
    <recommendedName>
        <fullName evidence="9">Polyribonucleotide nucleotidyltransferase</fullName>
        <ecNumber evidence="9">2.7.7.8</ecNumber>
    </recommendedName>
    <alternativeName>
        <fullName evidence="9">Polynucleotide phosphorylase</fullName>
        <shortName evidence="9">PNPase</shortName>
    </alternativeName>
</protein>
<dbReference type="RefSeq" id="WP_088565556.1">
    <property type="nucleotide sequence ID" value="NZ_CP020946.1"/>
</dbReference>
<dbReference type="InterPro" id="IPR036612">
    <property type="entry name" value="KH_dom_type_1_sf"/>
</dbReference>
<dbReference type="FunFam" id="3.30.1370.10:FF:000001">
    <property type="entry name" value="Polyribonucleotide nucleotidyltransferase"/>
    <property type="match status" value="1"/>
</dbReference>
<evidence type="ECO:0000256" key="9">
    <source>
        <dbReference type="HAMAP-Rule" id="MF_01595"/>
    </source>
</evidence>
<dbReference type="OrthoDB" id="5287310at2"/>
<dbReference type="GO" id="GO:0006396">
    <property type="term" value="P:RNA processing"/>
    <property type="evidence" value="ECO:0007669"/>
    <property type="project" value="InterPro"/>
</dbReference>
<dbReference type="CDD" id="cd02393">
    <property type="entry name" value="KH-I_PNPase"/>
    <property type="match status" value="1"/>
</dbReference>
<keyword evidence="10" id="KW-0175">Coiled coil</keyword>
<dbReference type="GO" id="GO:0000175">
    <property type="term" value="F:3'-5'-RNA exonuclease activity"/>
    <property type="evidence" value="ECO:0007669"/>
    <property type="project" value="TreeGrafter"/>
</dbReference>
<dbReference type="EMBL" id="CP020946">
    <property type="protein sequence ID" value="ASD64072.1"/>
    <property type="molecule type" value="Genomic_DNA"/>
</dbReference>
<dbReference type="CDD" id="cd11363">
    <property type="entry name" value="RNase_PH_PNPase_1"/>
    <property type="match status" value="1"/>
</dbReference>
<gene>
    <name evidence="9" type="primary">pnp</name>
    <name evidence="12" type="ORF">B9G79_11100</name>
</gene>
<dbReference type="SUPFAM" id="SSF55666">
    <property type="entry name" value="Ribonuclease PH domain 2-like"/>
    <property type="match status" value="2"/>
</dbReference>
<feature type="binding site" evidence="9">
    <location>
        <position position="495"/>
    </location>
    <ligand>
        <name>Mg(2+)</name>
        <dbReference type="ChEBI" id="CHEBI:18420"/>
    </ligand>
</feature>
<keyword evidence="4 9" id="KW-0808">Transferase</keyword>